<feature type="transmembrane region" description="Helical" evidence="6">
    <location>
        <begin position="618"/>
        <end position="639"/>
    </location>
</feature>
<dbReference type="InterPro" id="IPR029485">
    <property type="entry name" value="CAT_C"/>
</dbReference>
<feature type="transmembrane region" description="Helical" evidence="6">
    <location>
        <begin position="281"/>
        <end position="304"/>
    </location>
</feature>
<feature type="transmembrane region" description="Helical" evidence="6">
    <location>
        <begin position="48"/>
        <end position="68"/>
    </location>
</feature>
<evidence type="ECO:0000256" key="2">
    <source>
        <dbReference type="ARBA" id="ARBA00022692"/>
    </source>
</evidence>
<dbReference type="GO" id="GO:0015171">
    <property type="term" value="F:amino acid transmembrane transporter activity"/>
    <property type="evidence" value="ECO:0007669"/>
    <property type="project" value="TreeGrafter"/>
</dbReference>
<evidence type="ECO:0000256" key="4">
    <source>
        <dbReference type="ARBA" id="ARBA00023136"/>
    </source>
</evidence>
<comment type="subcellular location">
    <subcellularLocation>
        <location evidence="1">Membrane</location>
        <topology evidence="1">Multi-pass membrane protein</topology>
    </subcellularLocation>
</comment>
<keyword evidence="3 6" id="KW-1133">Transmembrane helix</keyword>
<dbReference type="Pfam" id="PF13906">
    <property type="entry name" value="AA_permease_C"/>
    <property type="match status" value="1"/>
</dbReference>
<keyword evidence="4 6" id="KW-0472">Membrane</keyword>
<evidence type="ECO:0000256" key="5">
    <source>
        <dbReference type="SAM" id="MobiDB-lite"/>
    </source>
</evidence>
<feature type="transmembrane region" description="Helical" evidence="6">
    <location>
        <begin position="113"/>
        <end position="130"/>
    </location>
</feature>
<feature type="transmembrane region" description="Helical" evidence="6">
    <location>
        <begin position="177"/>
        <end position="194"/>
    </location>
</feature>
<dbReference type="Proteomes" id="UP000694867">
    <property type="component" value="Unplaced"/>
</dbReference>
<name>A0AAJ7WI56_9ACAR</name>
<feature type="domain" description="Cationic amino acid transporter C-terminal" evidence="7">
    <location>
        <begin position="618"/>
        <end position="668"/>
    </location>
</feature>
<dbReference type="GeneID" id="100901554"/>
<dbReference type="RefSeq" id="XP_028967727.1">
    <property type="nucleotide sequence ID" value="XM_029111894.1"/>
</dbReference>
<evidence type="ECO:0000256" key="6">
    <source>
        <dbReference type="SAM" id="Phobius"/>
    </source>
</evidence>
<feature type="transmembrane region" description="Helical" evidence="6">
    <location>
        <begin position="206"/>
        <end position="225"/>
    </location>
</feature>
<dbReference type="AlphaFoldDB" id="A0AAJ7WI56"/>
<evidence type="ECO:0000256" key="1">
    <source>
        <dbReference type="ARBA" id="ARBA00004141"/>
    </source>
</evidence>
<feature type="transmembrane region" description="Helical" evidence="6">
    <location>
        <begin position="645"/>
        <end position="663"/>
    </location>
</feature>
<evidence type="ECO:0000313" key="8">
    <source>
        <dbReference type="Proteomes" id="UP000694867"/>
    </source>
</evidence>
<feature type="region of interest" description="Disordered" evidence="5">
    <location>
        <begin position="685"/>
        <end position="718"/>
    </location>
</feature>
<dbReference type="InterPro" id="IPR002293">
    <property type="entry name" value="AA/rel_permease1"/>
</dbReference>
<feature type="transmembrane region" description="Helical" evidence="6">
    <location>
        <begin position="324"/>
        <end position="350"/>
    </location>
</feature>
<dbReference type="Gene3D" id="1.20.1740.10">
    <property type="entry name" value="Amino acid/polyamine transporter I"/>
    <property type="match status" value="1"/>
</dbReference>
<feature type="transmembrane region" description="Helical" evidence="6">
    <location>
        <begin position="80"/>
        <end position="101"/>
    </location>
</feature>
<protein>
    <submittedName>
        <fullName evidence="9">Probable cationic amino acid transporter</fullName>
    </submittedName>
</protein>
<evidence type="ECO:0000256" key="3">
    <source>
        <dbReference type="ARBA" id="ARBA00022989"/>
    </source>
</evidence>
<feature type="transmembrane region" description="Helical" evidence="6">
    <location>
        <begin position="137"/>
        <end position="157"/>
    </location>
</feature>
<proteinExistence type="predicted"/>
<sequence>MIAGLSKDKVLPLIGRLVRTKTARPEDTSCDGTSAETSTGHLKKCLTAWDLTSLGVGSCVGTGMYLVAGMVARNTAGPGVIFSFCFAALASLLSGVCYAEFGVRVPNTSGSAYMYSYVTVGEFVAFVVGWNMILEYLIGSAAGACAISACLNAMFGGAIHDSIRNSFGTFVGHTPDFLAGLITCLMTGLMVAGVRKSLAFNNFLNVVNFVVWCFIMFAALFFIDFSNWNTEGGFLPYGWSGVLSGAATCFYAFIGFDIIATTGEEAENPTRDIPKAITWSLIIVLTAYITSSVVVTLVVPYFEVDRGAGLVEMFAQRGSPGCQYIVAIGALAGLVVSMFGSMFPMPRVVYAMAKDGLIFRALSRVWPITETPAMATVMLGGATAFVATIMGLDVLVEMMSIGTLMAYTLVSTCVLLLRYQPGNKTVVDMLPESVRSACATPTREYPKPVGQPMNANPFINNTIVTMKRSNRVMSPDSDDEDGFTGMGMGHRFPGVAAQWKNRQDLYGSMQEESLEEEEDLFQQPSYWDLKRRQIGYMFPFLMQNPGPATDSTGTYVIRLTGALYGFALLFDLVAVRGQDALGEGSVVLTLISLGCLVGIVVTVFLIGKQPQAKCDLKFKAPAVPIVPAIAITVNIYLILKLSHLTLIRFIVWMTLGMFMYFGYGIKESNLEPGCEERIELKVPTQMGRGLGDTNKAKTGASAPPPQPPRPPKPIIPGSPVMNPLTNPFLNMNTNITTSLTEAVTSATGNGTVVTTTVQRAAPMGKPAWANFE</sequence>
<evidence type="ECO:0000313" key="9">
    <source>
        <dbReference type="RefSeq" id="XP_028967727.1"/>
    </source>
</evidence>
<feature type="transmembrane region" description="Helical" evidence="6">
    <location>
        <begin position="237"/>
        <end position="260"/>
    </location>
</feature>
<reference evidence="9" key="1">
    <citation type="submission" date="2025-08" db="UniProtKB">
        <authorList>
            <consortium name="RefSeq"/>
        </authorList>
    </citation>
    <scope>IDENTIFICATION</scope>
</reference>
<dbReference type="PANTHER" id="PTHR43243:SF17">
    <property type="entry name" value="CATIONIC AMINO ACID TRANSPORTER-RELATED"/>
    <property type="match status" value="1"/>
</dbReference>
<accession>A0AAJ7WI56</accession>
<evidence type="ECO:0000259" key="7">
    <source>
        <dbReference type="Pfam" id="PF13906"/>
    </source>
</evidence>
<keyword evidence="8" id="KW-1185">Reference proteome</keyword>
<dbReference type="FunFam" id="1.20.1740.10:FF:000010">
    <property type="entry name" value="probable cationic amino acid transporter"/>
    <property type="match status" value="1"/>
</dbReference>
<feature type="transmembrane region" description="Helical" evidence="6">
    <location>
        <begin position="555"/>
        <end position="574"/>
    </location>
</feature>
<dbReference type="GO" id="GO:0005886">
    <property type="term" value="C:plasma membrane"/>
    <property type="evidence" value="ECO:0007669"/>
    <property type="project" value="TreeGrafter"/>
</dbReference>
<organism evidence="8 9">
    <name type="scientific">Galendromus occidentalis</name>
    <name type="common">western predatory mite</name>
    <dbReference type="NCBI Taxonomy" id="34638"/>
    <lineage>
        <taxon>Eukaryota</taxon>
        <taxon>Metazoa</taxon>
        <taxon>Ecdysozoa</taxon>
        <taxon>Arthropoda</taxon>
        <taxon>Chelicerata</taxon>
        <taxon>Arachnida</taxon>
        <taxon>Acari</taxon>
        <taxon>Parasitiformes</taxon>
        <taxon>Mesostigmata</taxon>
        <taxon>Gamasina</taxon>
        <taxon>Phytoseioidea</taxon>
        <taxon>Phytoseiidae</taxon>
        <taxon>Typhlodrominae</taxon>
        <taxon>Galendromus</taxon>
    </lineage>
</organism>
<gene>
    <name evidence="9" type="primary">LOC100901554</name>
</gene>
<dbReference type="PANTHER" id="PTHR43243">
    <property type="entry name" value="INNER MEMBRANE TRANSPORTER YGJI-RELATED"/>
    <property type="match status" value="1"/>
</dbReference>
<dbReference type="KEGG" id="goe:100901554"/>
<feature type="transmembrane region" description="Helical" evidence="6">
    <location>
        <begin position="586"/>
        <end position="606"/>
    </location>
</feature>
<feature type="compositionally biased region" description="Pro residues" evidence="5">
    <location>
        <begin position="702"/>
        <end position="716"/>
    </location>
</feature>
<keyword evidence="2 6" id="KW-0812">Transmembrane</keyword>
<feature type="transmembrane region" description="Helical" evidence="6">
    <location>
        <begin position="371"/>
        <end position="392"/>
    </location>
</feature>
<feature type="transmembrane region" description="Helical" evidence="6">
    <location>
        <begin position="398"/>
        <end position="417"/>
    </location>
</feature>
<dbReference type="Pfam" id="PF13520">
    <property type="entry name" value="AA_permease_2"/>
    <property type="match status" value="1"/>
</dbReference>